<dbReference type="GO" id="GO:0005198">
    <property type="term" value="F:structural molecule activity"/>
    <property type="evidence" value="ECO:0007669"/>
    <property type="project" value="InterPro"/>
</dbReference>
<dbReference type="Pfam" id="PF02119">
    <property type="entry name" value="FlgI"/>
    <property type="match status" value="1"/>
</dbReference>
<dbReference type="PRINTS" id="PR01010">
    <property type="entry name" value="FLGPRINGFLGI"/>
</dbReference>
<reference evidence="7 8" key="1">
    <citation type="submission" date="2019-02" db="EMBL/GenBank/DDBJ databases">
        <authorList>
            <person name="Manzano-Marin A."/>
            <person name="Manzano-Marin A."/>
        </authorList>
    </citation>
    <scope>NUCLEOTIDE SEQUENCE [LARGE SCALE GENOMIC DNA]</scope>
    <source>
        <strain evidence="7 8">BuCipiceae</strain>
    </source>
</reference>
<dbReference type="PANTHER" id="PTHR30381">
    <property type="entry name" value="FLAGELLAR P-RING PERIPLASMIC PROTEIN FLGI"/>
    <property type="match status" value="1"/>
</dbReference>
<keyword evidence="6" id="KW-0975">Bacterial flagellum</keyword>
<dbReference type="InterPro" id="IPR001782">
    <property type="entry name" value="Flag_FlgI"/>
</dbReference>
<comment type="subcellular location">
    <subcellularLocation>
        <location evidence="2">Bacterial flagellum basal body</location>
    </subcellularLocation>
</comment>
<dbReference type="PANTHER" id="PTHR30381:SF0">
    <property type="entry name" value="FLAGELLAR P-RING PROTEIN"/>
    <property type="match status" value="1"/>
</dbReference>
<dbReference type="GO" id="GO:0071973">
    <property type="term" value="P:bacterial-type flagellum-dependent cell motility"/>
    <property type="evidence" value="ECO:0007669"/>
    <property type="project" value="InterPro"/>
</dbReference>
<keyword evidence="7" id="KW-0966">Cell projection</keyword>
<evidence type="ECO:0000256" key="1">
    <source>
        <dbReference type="ARBA" id="ARBA00002591"/>
    </source>
</evidence>
<dbReference type="EMBL" id="LR217739">
    <property type="protein sequence ID" value="VFP88389.1"/>
    <property type="molecule type" value="Genomic_DNA"/>
</dbReference>
<evidence type="ECO:0000256" key="6">
    <source>
        <dbReference type="ARBA" id="ARBA00023143"/>
    </source>
</evidence>
<keyword evidence="7" id="KW-0969">Cilium</keyword>
<dbReference type="AlphaFoldDB" id="A0A803GCX5"/>
<dbReference type="Proteomes" id="UP000294455">
    <property type="component" value="Chromosome"/>
</dbReference>
<protein>
    <submittedName>
        <fullName evidence="7">Flagellar P-ring protein, partial</fullName>
    </submittedName>
</protein>
<comment type="similarity">
    <text evidence="3">Belongs to the FlgI family.</text>
</comment>
<proteinExistence type="inferred from homology"/>
<evidence type="ECO:0000313" key="7">
    <source>
        <dbReference type="EMBL" id="VFP88389.1"/>
    </source>
</evidence>
<evidence type="ECO:0000256" key="2">
    <source>
        <dbReference type="ARBA" id="ARBA00004117"/>
    </source>
</evidence>
<sequence>MKMISKFKYIIIILYILLTNQSYISAKKIYNLINIVGIQNTQLIGYGLVVGLNGTGDTTSQIPFTYQSLNNMLIKLGIYTKNAKNIQTKNVASVIVTAMISPLNYIGQKIDITVSSIGNASSLNGGTLLMTSLKGQDKKIYAVAQGNIVMNWKEKKIYFKKNNQYFFNRKKIIHGAILKKSTSIQLNRNNNGIIFLKLIKSNYYLLKNICNIINKYYYNIATVLDFNTIQLHIPKNKNLQKKILFHIFNINI</sequence>
<comment type="subunit">
    <text evidence="4">The basal body constitutes a major portion of the flagellar organelle and consists of four rings (L,P,S, and M) mounted on a central rod.</text>
</comment>
<accession>A0A803GCX5</accession>
<evidence type="ECO:0000256" key="3">
    <source>
        <dbReference type="ARBA" id="ARBA00008994"/>
    </source>
</evidence>
<keyword evidence="7" id="KW-0282">Flagellum</keyword>
<comment type="function">
    <text evidence="1">Assembles around the rod to form the L-ring and probably protects the motor/basal body from shearing forces during rotation.</text>
</comment>
<gene>
    <name evidence="7" type="primary">flgI</name>
    <name evidence="7" type="ORF">BUCIPICE3303_224</name>
</gene>
<keyword evidence="5" id="KW-0732">Signal</keyword>
<evidence type="ECO:0000256" key="5">
    <source>
        <dbReference type="ARBA" id="ARBA00022729"/>
    </source>
</evidence>
<name>A0A803GCX5_9GAMM</name>
<dbReference type="RefSeq" id="WP_154049280.1">
    <property type="nucleotide sequence ID" value="NZ_LR217739.1"/>
</dbReference>
<dbReference type="GO" id="GO:0030288">
    <property type="term" value="C:outer membrane-bounded periplasmic space"/>
    <property type="evidence" value="ECO:0007669"/>
    <property type="project" value="InterPro"/>
</dbReference>
<evidence type="ECO:0000313" key="8">
    <source>
        <dbReference type="Proteomes" id="UP000294455"/>
    </source>
</evidence>
<evidence type="ECO:0000256" key="4">
    <source>
        <dbReference type="ARBA" id="ARBA00011439"/>
    </source>
</evidence>
<dbReference type="OrthoDB" id="9786431at2"/>
<dbReference type="GO" id="GO:0009428">
    <property type="term" value="C:bacterial-type flagellum basal body, distal rod, P ring"/>
    <property type="evidence" value="ECO:0007669"/>
    <property type="project" value="InterPro"/>
</dbReference>
<organism evidence="7 8">
    <name type="scientific">Buchnera aphidicola</name>
    <name type="common">Cinara piceae</name>
    <dbReference type="NCBI Taxonomy" id="1660043"/>
    <lineage>
        <taxon>Bacteria</taxon>
        <taxon>Pseudomonadati</taxon>
        <taxon>Pseudomonadota</taxon>
        <taxon>Gammaproteobacteria</taxon>
        <taxon>Enterobacterales</taxon>
        <taxon>Erwiniaceae</taxon>
        <taxon>Buchnera</taxon>
    </lineage>
</organism>